<feature type="non-terminal residue" evidence="1">
    <location>
        <position position="44"/>
    </location>
</feature>
<protein>
    <submittedName>
        <fullName evidence="1">Uncharacterized protein</fullName>
    </submittedName>
</protein>
<proteinExistence type="predicted"/>
<evidence type="ECO:0000313" key="2">
    <source>
        <dbReference type="Proteomes" id="UP001162483"/>
    </source>
</evidence>
<name>A0ABN9EZN2_9NEOB</name>
<accession>A0ABN9EZN2</accession>
<reference evidence="1" key="1">
    <citation type="submission" date="2023-05" db="EMBL/GenBank/DDBJ databases">
        <authorList>
            <person name="Stuckert A."/>
        </authorList>
    </citation>
    <scope>NUCLEOTIDE SEQUENCE</scope>
</reference>
<comment type="caution">
    <text evidence="1">The sequence shown here is derived from an EMBL/GenBank/DDBJ whole genome shotgun (WGS) entry which is preliminary data.</text>
</comment>
<gene>
    <name evidence="1" type="ORF">SPARVUS_LOCUS11026093</name>
</gene>
<dbReference type="Proteomes" id="UP001162483">
    <property type="component" value="Unassembled WGS sequence"/>
</dbReference>
<organism evidence="1 2">
    <name type="scientific">Staurois parvus</name>
    <dbReference type="NCBI Taxonomy" id="386267"/>
    <lineage>
        <taxon>Eukaryota</taxon>
        <taxon>Metazoa</taxon>
        <taxon>Chordata</taxon>
        <taxon>Craniata</taxon>
        <taxon>Vertebrata</taxon>
        <taxon>Euteleostomi</taxon>
        <taxon>Amphibia</taxon>
        <taxon>Batrachia</taxon>
        <taxon>Anura</taxon>
        <taxon>Neobatrachia</taxon>
        <taxon>Ranoidea</taxon>
        <taxon>Ranidae</taxon>
        <taxon>Staurois</taxon>
    </lineage>
</organism>
<keyword evidence="2" id="KW-1185">Reference proteome</keyword>
<sequence length="44" mass="5376">MTPFCKLDSPIYFKRGMASFLKLYFFCQNFLENEKFCFFYILSP</sequence>
<evidence type="ECO:0000313" key="1">
    <source>
        <dbReference type="EMBL" id="CAI9590291.1"/>
    </source>
</evidence>
<dbReference type="EMBL" id="CATNWA010016151">
    <property type="protein sequence ID" value="CAI9590291.1"/>
    <property type="molecule type" value="Genomic_DNA"/>
</dbReference>